<dbReference type="InterPro" id="IPR021858">
    <property type="entry name" value="Fun_TF"/>
</dbReference>
<organism evidence="3 4">
    <name type="scientific">Aspergillus leporis</name>
    <dbReference type="NCBI Taxonomy" id="41062"/>
    <lineage>
        <taxon>Eukaryota</taxon>
        <taxon>Fungi</taxon>
        <taxon>Dikarya</taxon>
        <taxon>Ascomycota</taxon>
        <taxon>Pezizomycotina</taxon>
        <taxon>Eurotiomycetes</taxon>
        <taxon>Eurotiomycetidae</taxon>
        <taxon>Eurotiales</taxon>
        <taxon>Aspergillaceae</taxon>
        <taxon>Aspergillus</taxon>
        <taxon>Aspergillus subgen. Circumdati</taxon>
    </lineage>
</organism>
<protein>
    <submittedName>
        <fullName evidence="3">Fungal-specific transcription factor domain-containing protein</fullName>
    </submittedName>
</protein>
<dbReference type="AlphaFoldDB" id="A0A5N5WI15"/>
<dbReference type="GO" id="GO:0045944">
    <property type="term" value="P:positive regulation of transcription by RNA polymerase II"/>
    <property type="evidence" value="ECO:0007669"/>
    <property type="project" value="TreeGrafter"/>
</dbReference>
<accession>A0A5N5WI15</accession>
<sequence>MNPIVSIYFSRSGGNPRMLESVISWGDACLAHPSKPPTAESQKPGATVDTTLLTLERGSTRKVLQVQALLMSSLLLHLVESTEGDENPSWQPQLGAARNSIYHSLRQPERFHEPKLSASEVEMTEPLDEDSGTNNLHIQLLSENDALQGIMVSDQSQADPTIYPTTYPNSDIYMVGANDGLFELISRISKLQVESTTGSIPSAIALSRAISIWQDLDHWAPQQPDSAVSPPLSIIYDVFVGTLFIWLFSILHPDKISDKRVQDTVSRDLVSLANIDSPSHPALLLLPTFIHGLASTRQEDRDAIEMQFERLKVGSDLEGIDLCSEVVRSSWKAYDCGVENSWNWARLVEMRDI</sequence>
<evidence type="ECO:0000313" key="3">
    <source>
        <dbReference type="EMBL" id="KAB8067177.1"/>
    </source>
</evidence>
<keyword evidence="2" id="KW-0539">Nucleus</keyword>
<dbReference type="GO" id="GO:0005634">
    <property type="term" value="C:nucleus"/>
    <property type="evidence" value="ECO:0007669"/>
    <property type="project" value="UniProtKB-SubCell"/>
</dbReference>
<evidence type="ECO:0000256" key="2">
    <source>
        <dbReference type="ARBA" id="ARBA00023242"/>
    </source>
</evidence>
<dbReference type="GO" id="GO:0003700">
    <property type="term" value="F:DNA-binding transcription factor activity"/>
    <property type="evidence" value="ECO:0007669"/>
    <property type="project" value="TreeGrafter"/>
</dbReference>
<dbReference type="PANTHER" id="PTHR37534:SF38">
    <property type="entry name" value="ZN(2)-C6 FUNGAL-TYPE DOMAIN-CONTAINING PROTEIN"/>
    <property type="match status" value="1"/>
</dbReference>
<gene>
    <name evidence="3" type="ORF">BDV29DRAFT_186627</name>
</gene>
<comment type="subcellular location">
    <subcellularLocation>
        <location evidence="1">Nucleus</location>
    </subcellularLocation>
</comment>
<evidence type="ECO:0000313" key="4">
    <source>
        <dbReference type="Proteomes" id="UP000326565"/>
    </source>
</evidence>
<reference evidence="3 4" key="1">
    <citation type="submission" date="2019-04" db="EMBL/GenBank/DDBJ databases">
        <title>Friends and foes A comparative genomics study of 23 Aspergillus species from section Flavi.</title>
        <authorList>
            <consortium name="DOE Joint Genome Institute"/>
            <person name="Kjaerbolling I."/>
            <person name="Vesth T."/>
            <person name="Frisvad J.C."/>
            <person name="Nybo J.L."/>
            <person name="Theobald S."/>
            <person name="Kildgaard S."/>
            <person name="Isbrandt T."/>
            <person name="Kuo A."/>
            <person name="Sato A."/>
            <person name="Lyhne E.K."/>
            <person name="Kogle M.E."/>
            <person name="Wiebenga A."/>
            <person name="Kun R.S."/>
            <person name="Lubbers R.J."/>
            <person name="Makela M.R."/>
            <person name="Barry K."/>
            <person name="Chovatia M."/>
            <person name="Clum A."/>
            <person name="Daum C."/>
            <person name="Haridas S."/>
            <person name="He G."/>
            <person name="LaButti K."/>
            <person name="Lipzen A."/>
            <person name="Mondo S."/>
            <person name="Riley R."/>
            <person name="Salamov A."/>
            <person name="Simmons B.A."/>
            <person name="Magnuson J.K."/>
            <person name="Henrissat B."/>
            <person name="Mortensen U.H."/>
            <person name="Larsen T.O."/>
            <person name="Devries R.P."/>
            <person name="Grigoriev I.V."/>
            <person name="Machida M."/>
            <person name="Baker S.E."/>
            <person name="Andersen M.R."/>
        </authorList>
    </citation>
    <scope>NUCLEOTIDE SEQUENCE [LARGE SCALE GENOMIC DNA]</scope>
    <source>
        <strain evidence="3 4">CBS 151.66</strain>
    </source>
</reference>
<name>A0A5N5WI15_9EURO</name>
<dbReference type="EMBL" id="ML732545">
    <property type="protein sequence ID" value="KAB8067177.1"/>
    <property type="molecule type" value="Genomic_DNA"/>
</dbReference>
<proteinExistence type="predicted"/>
<dbReference type="Pfam" id="PF11951">
    <property type="entry name" value="Fungal_trans_2"/>
    <property type="match status" value="1"/>
</dbReference>
<dbReference type="PANTHER" id="PTHR37534">
    <property type="entry name" value="TRANSCRIPTIONAL ACTIVATOR PROTEIN UGA3"/>
    <property type="match status" value="1"/>
</dbReference>
<dbReference type="OrthoDB" id="434972at2759"/>
<dbReference type="GO" id="GO:0000976">
    <property type="term" value="F:transcription cis-regulatory region binding"/>
    <property type="evidence" value="ECO:0007669"/>
    <property type="project" value="TreeGrafter"/>
</dbReference>
<evidence type="ECO:0000256" key="1">
    <source>
        <dbReference type="ARBA" id="ARBA00004123"/>
    </source>
</evidence>
<dbReference type="Proteomes" id="UP000326565">
    <property type="component" value="Unassembled WGS sequence"/>
</dbReference>
<keyword evidence="4" id="KW-1185">Reference proteome</keyword>